<feature type="transmembrane region" description="Helical" evidence="11">
    <location>
        <begin position="380"/>
        <end position="399"/>
    </location>
</feature>
<evidence type="ECO:0000256" key="4">
    <source>
        <dbReference type="ARBA" id="ARBA00022676"/>
    </source>
</evidence>
<dbReference type="RefSeq" id="WP_227578321.1">
    <property type="nucleotide sequence ID" value="NZ_CP101987.1"/>
</dbReference>
<feature type="transmembrane region" description="Helical" evidence="11">
    <location>
        <begin position="51"/>
        <end position="71"/>
    </location>
</feature>
<keyword evidence="13" id="KW-1185">Reference proteome</keyword>
<evidence type="ECO:0000256" key="11">
    <source>
        <dbReference type="SAM" id="Phobius"/>
    </source>
</evidence>
<comment type="subcellular location">
    <subcellularLocation>
        <location evidence="1">Endoplasmic reticulum membrane</location>
        <topology evidence="1">Multi-pass membrane protein</topology>
    </subcellularLocation>
</comment>
<dbReference type="EMBL" id="CP101987">
    <property type="protein sequence ID" value="UUI72743.1"/>
    <property type="molecule type" value="Genomic_DNA"/>
</dbReference>
<evidence type="ECO:0000313" key="13">
    <source>
        <dbReference type="Proteomes" id="UP001316384"/>
    </source>
</evidence>
<dbReference type="Proteomes" id="UP001316384">
    <property type="component" value="Chromosome"/>
</dbReference>
<evidence type="ECO:0000256" key="6">
    <source>
        <dbReference type="ARBA" id="ARBA00022692"/>
    </source>
</evidence>
<feature type="transmembrane region" description="Helical" evidence="11">
    <location>
        <begin position="335"/>
        <end position="354"/>
    </location>
</feature>
<feature type="transmembrane region" description="Helical" evidence="11">
    <location>
        <begin position="135"/>
        <end position="158"/>
    </location>
</feature>
<protein>
    <recommendedName>
        <fullName evidence="14">Glycosyltransferase RgtA/B/C/D-like domain-containing protein</fullName>
    </recommendedName>
</protein>
<keyword evidence="5" id="KW-0808">Transferase</keyword>
<feature type="transmembrane region" description="Helical" evidence="11">
    <location>
        <begin position="249"/>
        <end position="268"/>
    </location>
</feature>
<keyword evidence="6 11" id="KW-0812">Transmembrane</keyword>
<feature type="transmembrane region" description="Helical" evidence="11">
    <location>
        <begin position="310"/>
        <end position="328"/>
    </location>
</feature>
<feature type="transmembrane region" description="Helical" evidence="11">
    <location>
        <begin position="170"/>
        <end position="203"/>
    </location>
</feature>
<evidence type="ECO:0000256" key="9">
    <source>
        <dbReference type="ARBA" id="ARBA00023136"/>
    </source>
</evidence>
<keyword evidence="4" id="KW-0328">Glycosyltransferase</keyword>
<name>A0ABY5KWK9_9CELL</name>
<dbReference type="PANTHER" id="PTHR12468:SF2">
    <property type="entry name" value="GPI MANNOSYLTRANSFERASE 2"/>
    <property type="match status" value="1"/>
</dbReference>
<keyword evidence="7" id="KW-0256">Endoplasmic reticulum</keyword>
<accession>A0ABY5KWK9</accession>
<comment type="pathway">
    <text evidence="2">Glycolipid biosynthesis; glycosylphosphatidylinositol-anchor biosynthesis.</text>
</comment>
<gene>
    <name evidence="12" type="ORF">NP048_04645</name>
</gene>
<evidence type="ECO:0000256" key="8">
    <source>
        <dbReference type="ARBA" id="ARBA00022989"/>
    </source>
</evidence>
<dbReference type="PANTHER" id="PTHR12468">
    <property type="entry name" value="GPI MANNOSYLTRANSFERASE 2"/>
    <property type="match status" value="1"/>
</dbReference>
<keyword evidence="9 11" id="KW-0472">Membrane</keyword>
<sequence>MFTQLLRRARLVTAGGAPTDDPPEGGTVVRAPAAPHGDAPHARRERLRTSALILIAYLLSRVVVLGAVEVARRQQGLDWSRAFAPWDGPFYVAIVEHGYPGFIPEPGQGHLATAAFFPLFPMLVRGLSDVTGAPVVATGVVLNTLLGGVAVLAVHAAGRAVLPARTAFLAALVVVAMPGSATFSLFMSDPLLVVLAASCLLLLARHRWTSAGLVAMAATATRPNALGLVAAAAVASFLALRRDRDVRSLVAPALAPLGVLGYWGFLWWHTGRPDAWFVVQERFWHQGLDFGIEFAYIVTGFSELVHDHTYLVMWAGFFWLALAAWAVWRGARIPAVPATYTLVLLAQMLAYSGVGPRPRFLLAAFPLVWLVVQALRERAVVALCGVLLVTQALVAWAYASQYVIP</sequence>
<evidence type="ECO:0000256" key="5">
    <source>
        <dbReference type="ARBA" id="ARBA00022679"/>
    </source>
</evidence>
<evidence type="ECO:0000313" key="12">
    <source>
        <dbReference type="EMBL" id="UUI72743.1"/>
    </source>
</evidence>
<organism evidence="12 13">
    <name type="scientific">Cellulomonas xiejunii</name>
    <dbReference type="NCBI Taxonomy" id="2968083"/>
    <lineage>
        <taxon>Bacteria</taxon>
        <taxon>Bacillati</taxon>
        <taxon>Actinomycetota</taxon>
        <taxon>Actinomycetes</taxon>
        <taxon>Micrococcales</taxon>
        <taxon>Cellulomonadaceae</taxon>
        <taxon>Cellulomonas</taxon>
    </lineage>
</organism>
<feature type="transmembrane region" description="Helical" evidence="11">
    <location>
        <begin position="223"/>
        <end position="240"/>
    </location>
</feature>
<dbReference type="InterPro" id="IPR007315">
    <property type="entry name" value="PIG-V/Gpi18"/>
</dbReference>
<proteinExistence type="predicted"/>
<reference evidence="12 13" key="1">
    <citation type="submission" date="2022-07" db="EMBL/GenBank/DDBJ databases">
        <title>Novel species in genus cellulomonas.</title>
        <authorList>
            <person name="Ye L."/>
        </authorList>
    </citation>
    <scope>NUCLEOTIDE SEQUENCE [LARGE SCALE GENOMIC DNA]</scope>
    <source>
        <strain evidence="13">zg-B89</strain>
    </source>
</reference>
<evidence type="ECO:0000256" key="2">
    <source>
        <dbReference type="ARBA" id="ARBA00004687"/>
    </source>
</evidence>
<feature type="region of interest" description="Disordered" evidence="10">
    <location>
        <begin position="13"/>
        <end position="43"/>
    </location>
</feature>
<evidence type="ECO:0000256" key="7">
    <source>
        <dbReference type="ARBA" id="ARBA00022824"/>
    </source>
</evidence>
<evidence type="ECO:0000256" key="1">
    <source>
        <dbReference type="ARBA" id="ARBA00004477"/>
    </source>
</evidence>
<keyword evidence="8 11" id="KW-1133">Transmembrane helix</keyword>
<keyword evidence="3" id="KW-0337">GPI-anchor biosynthesis</keyword>
<evidence type="ECO:0000256" key="3">
    <source>
        <dbReference type="ARBA" id="ARBA00022502"/>
    </source>
</evidence>
<evidence type="ECO:0008006" key="14">
    <source>
        <dbReference type="Google" id="ProtNLM"/>
    </source>
</evidence>
<evidence type="ECO:0000256" key="10">
    <source>
        <dbReference type="SAM" id="MobiDB-lite"/>
    </source>
</evidence>